<keyword evidence="3" id="KW-1185">Reference proteome</keyword>
<dbReference type="InterPro" id="IPR028082">
    <property type="entry name" value="Peripla_BP_I"/>
</dbReference>
<gene>
    <name evidence="2" type="ORF">HNQ60_003772</name>
</gene>
<dbReference type="PANTHER" id="PTHR38038:SF1">
    <property type="entry name" value="PENICILLIN-BINDING PROTEIN ACTIVATOR LPOA"/>
    <property type="match status" value="1"/>
</dbReference>
<dbReference type="EMBL" id="JACHHZ010000004">
    <property type="protein sequence ID" value="MBB6094885.1"/>
    <property type="molecule type" value="Genomic_DNA"/>
</dbReference>
<keyword evidence="1" id="KW-0472">Membrane</keyword>
<organism evidence="2 3">
    <name type="scientific">Povalibacter uvarum</name>
    <dbReference type="NCBI Taxonomy" id="732238"/>
    <lineage>
        <taxon>Bacteria</taxon>
        <taxon>Pseudomonadati</taxon>
        <taxon>Pseudomonadota</taxon>
        <taxon>Gammaproteobacteria</taxon>
        <taxon>Steroidobacterales</taxon>
        <taxon>Steroidobacteraceae</taxon>
        <taxon>Povalibacter</taxon>
    </lineage>
</organism>
<dbReference type="Gene3D" id="3.40.50.2300">
    <property type="match status" value="2"/>
</dbReference>
<proteinExistence type="predicted"/>
<dbReference type="GO" id="GO:0009252">
    <property type="term" value="P:peptidoglycan biosynthetic process"/>
    <property type="evidence" value="ECO:0007669"/>
    <property type="project" value="TreeGrafter"/>
</dbReference>
<dbReference type="Gene3D" id="1.25.40.650">
    <property type="match status" value="1"/>
</dbReference>
<dbReference type="GO" id="GO:0031241">
    <property type="term" value="C:periplasmic side of cell outer membrane"/>
    <property type="evidence" value="ECO:0007669"/>
    <property type="project" value="TreeGrafter"/>
</dbReference>
<name>A0A841HSP3_9GAMM</name>
<dbReference type="InterPro" id="IPR007443">
    <property type="entry name" value="LpoA"/>
</dbReference>
<protein>
    <recommendedName>
        <fullName evidence="4">Penicillin-binding protein activator</fullName>
    </recommendedName>
</protein>
<evidence type="ECO:0000313" key="3">
    <source>
        <dbReference type="Proteomes" id="UP000588068"/>
    </source>
</evidence>
<dbReference type="CDD" id="cd06339">
    <property type="entry name" value="PBP1_YraM_LppC_lipoprotein-like"/>
    <property type="match status" value="1"/>
</dbReference>
<evidence type="ECO:0000256" key="1">
    <source>
        <dbReference type="ARBA" id="ARBA00023136"/>
    </source>
</evidence>
<accession>A0A841HSP3</accession>
<dbReference type="PANTHER" id="PTHR38038">
    <property type="entry name" value="PENICILLIN-BINDING PROTEIN ACTIVATOR LPOA"/>
    <property type="match status" value="1"/>
</dbReference>
<evidence type="ECO:0000313" key="2">
    <source>
        <dbReference type="EMBL" id="MBB6094885.1"/>
    </source>
</evidence>
<dbReference type="Proteomes" id="UP000588068">
    <property type="component" value="Unassembled WGS sequence"/>
</dbReference>
<comment type="caution">
    <text evidence="2">The sequence shown here is derived from an EMBL/GenBank/DDBJ whole genome shotgun (WGS) entry which is preliminary data.</text>
</comment>
<sequence length="648" mass="70246">MSLTLHLPAGPQTTVCGRAPEGPSKLLTTLRSVRDGLLCVLAALSIASCTTPTTQTQAPGSEKQFAQAEKLAREGKYVEAAQVYEQVAATSPKELRDRLLLRAAKEYLLAGDPDKVNATLAKLSPSLPTQDFATRAQIAAELALQSRNPAKALAELDRIPQPIPRENAPDVLALRAKAQFALNKPALGVTTALERERLLNNPQDIRANQRLIWEGLQQSAAGNADFKAQPGSSAIVAGWLDLGSAALVAARNPFTAKNDLASWRARYPTHPANTFLNEEVLPDLGVGLDYPTQVALVLPLSGRQQAAGVAVRDGFMAALLQQDPARRPQVNIYDTVAMGASTAYRRAIADGSQFVVGPLMKEDVAALGASSDVSVLTLALNQLPDGASSPPMLFQFSLDPEDEARQVARRVVSDGRNRGLALLPNNEWGQRLYRAFETELKTQGGSVAGVRYYDTSARDFSDPISRLLLIDESRARANSLSTALGQRLEFEPRRRSDAKFVFIGAYPAQGRSLRPTLRFYLADDLPVYATSDIFEPDAQANNDLDGVIFPDMPWVISPDAVSTELRTALSRYWPVRARGRGRLYAFGFDAYRIVPLLKAGKFGPANTIPGMTGLLSIDERGRVRRELDWARVTDGQPVPVGTTATASR</sequence>
<dbReference type="Pfam" id="PF04348">
    <property type="entry name" value="LppC"/>
    <property type="match status" value="1"/>
</dbReference>
<reference evidence="2 3" key="1">
    <citation type="submission" date="2020-08" db="EMBL/GenBank/DDBJ databases">
        <title>Genomic Encyclopedia of Type Strains, Phase IV (KMG-IV): sequencing the most valuable type-strain genomes for metagenomic binning, comparative biology and taxonomic classification.</title>
        <authorList>
            <person name="Goeker M."/>
        </authorList>
    </citation>
    <scope>NUCLEOTIDE SEQUENCE [LARGE SCALE GENOMIC DNA]</scope>
    <source>
        <strain evidence="2 3">DSM 26723</strain>
    </source>
</reference>
<dbReference type="SUPFAM" id="SSF53822">
    <property type="entry name" value="Periplasmic binding protein-like I"/>
    <property type="match status" value="1"/>
</dbReference>
<dbReference type="RefSeq" id="WP_184334278.1">
    <property type="nucleotide sequence ID" value="NZ_JACHHZ010000004.1"/>
</dbReference>
<evidence type="ECO:0008006" key="4">
    <source>
        <dbReference type="Google" id="ProtNLM"/>
    </source>
</evidence>
<dbReference type="AlphaFoldDB" id="A0A841HSP3"/>
<dbReference type="GO" id="GO:0030234">
    <property type="term" value="F:enzyme regulator activity"/>
    <property type="evidence" value="ECO:0007669"/>
    <property type="project" value="TreeGrafter"/>
</dbReference>